<dbReference type="InterPro" id="IPR018154">
    <property type="entry name" value="TLV/ENV_coat_polyprotein"/>
</dbReference>
<comment type="caution">
    <text evidence="1">The sequence shown here is derived from an EMBL/GenBank/DDBJ whole genome shotgun (WGS) entry which is preliminary data.</text>
</comment>
<proteinExistence type="predicted"/>
<evidence type="ECO:0000313" key="2">
    <source>
        <dbReference type="Proteomes" id="UP000018936"/>
    </source>
</evidence>
<dbReference type="SUPFAM" id="SSF58069">
    <property type="entry name" value="Virus ectodomain"/>
    <property type="match status" value="1"/>
</dbReference>
<dbReference type="Gene3D" id="1.10.287.210">
    <property type="match status" value="1"/>
</dbReference>
<dbReference type="Proteomes" id="UP000018936">
    <property type="component" value="Unassembled WGS sequence"/>
</dbReference>
<accession>V8NSI8</accession>
<dbReference type="Pfam" id="PF00429">
    <property type="entry name" value="TLV_coat"/>
    <property type="match status" value="1"/>
</dbReference>
<reference evidence="1 2" key="1">
    <citation type="journal article" date="2013" name="Proc. Natl. Acad. Sci. U.S.A.">
        <title>The king cobra genome reveals dynamic gene evolution and adaptation in the snake venom system.</title>
        <authorList>
            <person name="Vonk F.J."/>
            <person name="Casewell N.R."/>
            <person name="Henkel C.V."/>
            <person name="Heimberg A.M."/>
            <person name="Jansen H.J."/>
            <person name="McCleary R.J."/>
            <person name="Kerkkamp H.M."/>
            <person name="Vos R.A."/>
            <person name="Guerreiro I."/>
            <person name="Calvete J.J."/>
            <person name="Wuster W."/>
            <person name="Woods A.E."/>
            <person name="Logan J.M."/>
            <person name="Harrison R.A."/>
            <person name="Castoe T.A."/>
            <person name="de Koning A.P."/>
            <person name="Pollock D.D."/>
            <person name="Yandell M."/>
            <person name="Calderon D."/>
            <person name="Renjifo C."/>
            <person name="Currier R.B."/>
            <person name="Salgado D."/>
            <person name="Pla D."/>
            <person name="Sanz L."/>
            <person name="Hyder A.S."/>
            <person name="Ribeiro J.M."/>
            <person name="Arntzen J.W."/>
            <person name="van den Thillart G.E."/>
            <person name="Boetzer M."/>
            <person name="Pirovano W."/>
            <person name="Dirks R.P."/>
            <person name="Spaink H.P."/>
            <person name="Duboule D."/>
            <person name="McGlinn E."/>
            <person name="Kini R.M."/>
            <person name="Richardson M.K."/>
        </authorList>
    </citation>
    <scope>NUCLEOTIDE SEQUENCE</scope>
    <source>
        <tissue evidence="1">Blood</tissue>
    </source>
</reference>
<dbReference type="AlphaFoldDB" id="V8NSI8"/>
<gene>
    <name evidence="1" type="ORF">L345_09309</name>
</gene>
<feature type="non-terminal residue" evidence="1">
    <location>
        <position position="139"/>
    </location>
</feature>
<sequence>MKGSWRNVRAMKWEEQSFSLFTVMLRMRQFGLVQRDEVEKIKSNELSDFVSDTEKSHELFQDEILFLKDVVLQNRLALDLLSVEQGGGVYMYMNQSCCMFHEDFVTQQQKLAKNDSTLSLTWHRRLDHPQEKPDGSRDN</sequence>
<evidence type="ECO:0000313" key="1">
    <source>
        <dbReference type="EMBL" id="ETE64921.1"/>
    </source>
</evidence>
<dbReference type="PANTHER" id="PTHR10424">
    <property type="entry name" value="VIRAL ENVELOPE PROTEIN"/>
    <property type="match status" value="1"/>
</dbReference>
<dbReference type="OrthoDB" id="8949317at2759"/>
<keyword evidence="2" id="KW-1185">Reference proteome</keyword>
<protein>
    <submittedName>
        <fullName evidence="1">Uncharacterized protein</fullName>
    </submittedName>
</protein>
<dbReference type="EMBL" id="AZIM01002057">
    <property type="protein sequence ID" value="ETE64921.1"/>
    <property type="molecule type" value="Genomic_DNA"/>
</dbReference>
<organism evidence="1 2">
    <name type="scientific">Ophiophagus hannah</name>
    <name type="common">King cobra</name>
    <name type="synonym">Naja hannah</name>
    <dbReference type="NCBI Taxonomy" id="8665"/>
    <lineage>
        <taxon>Eukaryota</taxon>
        <taxon>Metazoa</taxon>
        <taxon>Chordata</taxon>
        <taxon>Craniata</taxon>
        <taxon>Vertebrata</taxon>
        <taxon>Euteleostomi</taxon>
        <taxon>Lepidosauria</taxon>
        <taxon>Squamata</taxon>
        <taxon>Bifurcata</taxon>
        <taxon>Unidentata</taxon>
        <taxon>Episquamata</taxon>
        <taxon>Toxicofera</taxon>
        <taxon>Serpentes</taxon>
        <taxon>Colubroidea</taxon>
        <taxon>Elapidae</taxon>
        <taxon>Elapinae</taxon>
        <taxon>Ophiophagus</taxon>
    </lineage>
</organism>
<name>V8NSI8_OPHHA</name>
<feature type="non-terminal residue" evidence="1">
    <location>
        <position position="1"/>
    </location>
</feature>